<accession>A0A848QN41</accession>
<evidence type="ECO:0000313" key="1">
    <source>
        <dbReference type="EMBL" id="NMW31555.1"/>
    </source>
</evidence>
<dbReference type="AlphaFoldDB" id="A0A848QN41"/>
<reference evidence="1 2" key="1">
    <citation type="submission" date="2020-04" db="EMBL/GenBank/DDBJ databases">
        <authorList>
            <person name="Liu A."/>
        </authorList>
    </citation>
    <scope>NUCLEOTIDE SEQUENCE [LARGE SCALE GENOMIC DNA]</scope>
    <source>
        <strain evidence="1 2">RZ02</strain>
    </source>
</reference>
<proteinExistence type="predicted"/>
<dbReference type="EMBL" id="JABCRE010000002">
    <property type="protein sequence ID" value="NMW31555.1"/>
    <property type="molecule type" value="Genomic_DNA"/>
</dbReference>
<gene>
    <name evidence="1" type="ORF">HKD42_05735</name>
</gene>
<evidence type="ECO:0000313" key="2">
    <source>
        <dbReference type="Proteomes" id="UP000561181"/>
    </source>
</evidence>
<name>A0A848QN41_9SPHN</name>
<dbReference type="RefSeq" id="WP_170011108.1">
    <property type="nucleotide sequence ID" value="NZ_JABCRE010000002.1"/>
</dbReference>
<comment type="caution">
    <text evidence="1">The sequence shown here is derived from an EMBL/GenBank/DDBJ whole genome shotgun (WGS) entry which is preliminary data.</text>
</comment>
<sequence>MRSFTYWTAPLPGGGTSEETALTFDQDRECRLLVLPSLFDEANKLRRQTVEVMHRLDLSGIDSILPDLPGCNDSPQPSGTQTLEDWRFAAETAALHFKATHLLTIRCGALLAPDDLPGWRYAPVNGRSIVRSMIRARTIAAKEAGADESSSELEKIARQQGIELAGWGIGKDLFASLYDAKIPENDMLIDIEQGIVGGPGLWMRAEPDEDPEQADALAAIIAIGLADQ</sequence>
<dbReference type="Proteomes" id="UP000561181">
    <property type="component" value="Unassembled WGS sequence"/>
</dbReference>
<organism evidence="1 2">
    <name type="scientific">Pontixanthobacter rizhaonensis</name>
    <dbReference type="NCBI Taxonomy" id="2730337"/>
    <lineage>
        <taxon>Bacteria</taxon>
        <taxon>Pseudomonadati</taxon>
        <taxon>Pseudomonadota</taxon>
        <taxon>Alphaproteobacteria</taxon>
        <taxon>Sphingomonadales</taxon>
        <taxon>Erythrobacteraceae</taxon>
        <taxon>Pontixanthobacter</taxon>
    </lineage>
</organism>
<keyword evidence="2" id="KW-1185">Reference proteome</keyword>
<protein>
    <submittedName>
        <fullName evidence="1">Uncharacterized protein</fullName>
    </submittedName>
</protein>